<dbReference type="Proteomes" id="UP000828251">
    <property type="component" value="Unassembled WGS sequence"/>
</dbReference>
<organism evidence="1 2">
    <name type="scientific">Gossypium stocksii</name>
    <dbReference type="NCBI Taxonomy" id="47602"/>
    <lineage>
        <taxon>Eukaryota</taxon>
        <taxon>Viridiplantae</taxon>
        <taxon>Streptophyta</taxon>
        <taxon>Embryophyta</taxon>
        <taxon>Tracheophyta</taxon>
        <taxon>Spermatophyta</taxon>
        <taxon>Magnoliopsida</taxon>
        <taxon>eudicotyledons</taxon>
        <taxon>Gunneridae</taxon>
        <taxon>Pentapetalae</taxon>
        <taxon>rosids</taxon>
        <taxon>malvids</taxon>
        <taxon>Malvales</taxon>
        <taxon>Malvaceae</taxon>
        <taxon>Malvoideae</taxon>
        <taxon>Gossypium</taxon>
    </lineage>
</organism>
<keyword evidence="2" id="KW-1185">Reference proteome</keyword>
<evidence type="ECO:0000313" key="1">
    <source>
        <dbReference type="EMBL" id="KAH1089516.1"/>
    </source>
</evidence>
<sequence length="103" mass="11715">MDDKITGFKFGLRPKAQNNLIIILKCLARSLLSYEQHFLKKIAQMIQQEGVKIQKEDDIESVYSIEDGPSDRTISAIPVYPDEVLESESDYSDVHMILAQSQV</sequence>
<protein>
    <submittedName>
        <fullName evidence="1">Uncharacterized protein</fullName>
    </submittedName>
</protein>
<dbReference type="EMBL" id="JAIQCV010000006">
    <property type="protein sequence ID" value="KAH1089516.1"/>
    <property type="molecule type" value="Genomic_DNA"/>
</dbReference>
<accession>A0A9D4A5K2</accession>
<reference evidence="1 2" key="1">
    <citation type="journal article" date="2021" name="Plant Biotechnol. J.">
        <title>Multi-omics assisted identification of the key and species-specific regulatory components of drought-tolerant mechanisms in Gossypium stocksii.</title>
        <authorList>
            <person name="Yu D."/>
            <person name="Ke L."/>
            <person name="Zhang D."/>
            <person name="Wu Y."/>
            <person name="Sun Y."/>
            <person name="Mei J."/>
            <person name="Sun J."/>
            <person name="Sun Y."/>
        </authorList>
    </citation>
    <scope>NUCLEOTIDE SEQUENCE [LARGE SCALE GENOMIC DNA]</scope>
    <source>
        <strain evidence="2">cv. E1</strain>
        <tissue evidence="1">Leaf</tissue>
    </source>
</reference>
<gene>
    <name evidence="1" type="ORF">J1N35_016773</name>
</gene>
<evidence type="ECO:0000313" key="2">
    <source>
        <dbReference type="Proteomes" id="UP000828251"/>
    </source>
</evidence>
<dbReference type="AlphaFoldDB" id="A0A9D4A5K2"/>
<comment type="caution">
    <text evidence="1">The sequence shown here is derived from an EMBL/GenBank/DDBJ whole genome shotgun (WGS) entry which is preliminary data.</text>
</comment>
<proteinExistence type="predicted"/>
<name>A0A9D4A5K2_9ROSI</name>